<evidence type="ECO:0000313" key="10">
    <source>
        <dbReference type="Proteomes" id="UP001201262"/>
    </source>
</evidence>
<dbReference type="PANTHER" id="PTHR46910:SF3">
    <property type="entry name" value="HALOTOLERANCE PROTEIN 9-RELATED"/>
    <property type="match status" value="1"/>
</dbReference>
<evidence type="ECO:0000256" key="5">
    <source>
        <dbReference type="ARBA" id="ARBA00023163"/>
    </source>
</evidence>
<evidence type="ECO:0000256" key="7">
    <source>
        <dbReference type="SAM" id="MobiDB-lite"/>
    </source>
</evidence>
<feature type="region of interest" description="Disordered" evidence="7">
    <location>
        <begin position="160"/>
        <end position="191"/>
    </location>
</feature>
<name>A0AAD4KYP1_9EURO</name>
<dbReference type="InterPro" id="IPR036864">
    <property type="entry name" value="Zn2-C6_fun-type_DNA-bd_sf"/>
</dbReference>
<dbReference type="PROSITE" id="PS50048">
    <property type="entry name" value="ZN2_CY6_FUNGAL_2"/>
    <property type="match status" value="1"/>
</dbReference>
<evidence type="ECO:0000256" key="1">
    <source>
        <dbReference type="ARBA" id="ARBA00004123"/>
    </source>
</evidence>
<comment type="subcellular location">
    <subcellularLocation>
        <location evidence="1">Nucleus</location>
    </subcellularLocation>
</comment>
<dbReference type="GeneID" id="70249264"/>
<evidence type="ECO:0000256" key="3">
    <source>
        <dbReference type="ARBA" id="ARBA00023015"/>
    </source>
</evidence>
<dbReference type="GO" id="GO:0005634">
    <property type="term" value="C:nucleus"/>
    <property type="evidence" value="ECO:0007669"/>
    <property type="project" value="UniProtKB-SubCell"/>
</dbReference>
<feature type="compositionally biased region" description="Basic and acidic residues" evidence="7">
    <location>
        <begin position="166"/>
        <end position="175"/>
    </location>
</feature>
<dbReference type="InterPro" id="IPR001138">
    <property type="entry name" value="Zn2Cys6_DnaBD"/>
</dbReference>
<proteinExistence type="predicted"/>
<dbReference type="PROSITE" id="PS00463">
    <property type="entry name" value="ZN2_CY6_FUNGAL_1"/>
    <property type="match status" value="1"/>
</dbReference>
<dbReference type="SMART" id="SM00066">
    <property type="entry name" value="GAL4"/>
    <property type="match status" value="1"/>
</dbReference>
<dbReference type="AlphaFoldDB" id="A0AAD4KYP1"/>
<evidence type="ECO:0000256" key="4">
    <source>
        <dbReference type="ARBA" id="ARBA00023125"/>
    </source>
</evidence>
<sequence>MATTIKRKDRVSRITTACNPCRSRKQKCSGERPTCEQCIEYRRECAWPEQLKRGPAKGYTEALENRLLETENVLLTILSNLSQPQLYSILSENISRRDSKNQGKRAIHIPSPSSHKRGVDYWKSFPLSSAEDIRRWEKDCHCVRRSSVVSEHDADTIASTRSLRRKTAETTRDDVESAFEASPTTITSHENINPDITLDAMYGQTVHRQHHPATGDSQDRATSDQFISQPTRISPHDDYSPSPRLDQPKDQVNTSQERQQLSTWEAAPSIDFQRQFLW</sequence>
<dbReference type="Proteomes" id="UP001201262">
    <property type="component" value="Unassembled WGS sequence"/>
</dbReference>
<keyword evidence="10" id="KW-1185">Reference proteome</keyword>
<feature type="region of interest" description="Disordered" evidence="7">
    <location>
        <begin position="229"/>
        <end position="266"/>
    </location>
</feature>
<evidence type="ECO:0000259" key="8">
    <source>
        <dbReference type="PROSITE" id="PS50048"/>
    </source>
</evidence>
<dbReference type="SUPFAM" id="SSF57701">
    <property type="entry name" value="Zn2/Cys6 DNA-binding domain"/>
    <property type="match status" value="1"/>
</dbReference>
<organism evidence="9 10">
    <name type="scientific">Talaromyces proteolyticus</name>
    <dbReference type="NCBI Taxonomy" id="1131652"/>
    <lineage>
        <taxon>Eukaryota</taxon>
        <taxon>Fungi</taxon>
        <taxon>Dikarya</taxon>
        <taxon>Ascomycota</taxon>
        <taxon>Pezizomycotina</taxon>
        <taxon>Eurotiomycetes</taxon>
        <taxon>Eurotiomycetidae</taxon>
        <taxon>Eurotiales</taxon>
        <taxon>Trichocomaceae</taxon>
        <taxon>Talaromyces</taxon>
        <taxon>Talaromyces sect. Bacilispori</taxon>
    </lineage>
</organism>
<keyword evidence="2" id="KW-0479">Metal-binding</keyword>
<evidence type="ECO:0000256" key="2">
    <source>
        <dbReference type="ARBA" id="ARBA00022723"/>
    </source>
</evidence>
<keyword evidence="4" id="KW-0238">DNA-binding</keyword>
<protein>
    <recommendedName>
        <fullName evidence="8">Zn(2)-C6 fungal-type domain-containing protein</fullName>
    </recommendedName>
</protein>
<feature type="compositionally biased region" description="Polar residues" evidence="7">
    <location>
        <begin position="182"/>
        <end position="191"/>
    </location>
</feature>
<dbReference type="InterPro" id="IPR050987">
    <property type="entry name" value="AtrR-like"/>
</dbReference>
<dbReference type="EMBL" id="JAJTJA010000004">
    <property type="protein sequence ID" value="KAH8700496.1"/>
    <property type="molecule type" value="Genomic_DNA"/>
</dbReference>
<dbReference type="GO" id="GO:0008270">
    <property type="term" value="F:zinc ion binding"/>
    <property type="evidence" value="ECO:0007669"/>
    <property type="project" value="InterPro"/>
</dbReference>
<keyword evidence="6" id="KW-0539">Nucleus</keyword>
<dbReference type="Gene3D" id="4.10.240.10">
    <property type="entry name" value="Zn(2)-C6 fungal-type DNA-binding domain"/>
    <property type="match status" value="1"/>
</dbReference>
<reference evidence="9" key="1">
    <citation type="submission" date="2021-12" db="EMBL/GenBank/DDBJ databases">
        <title>Convergent genome expansion in fungi linked to evolution of root-endophyte symbiosis.</title>
        <authorList>
            <consortium name="DOE Joint Genome Institute"/>
            <person name="Ke Y.-H."/>
            <person name="Bonito G."/>
            <person name="Liao H.-L."/>
            <person name="Looney B."/>
            <person name="Rojas-Flechas A."/>
            <person name="Nash J."/>
            <person name="Hameed K."/>
            <person name="Schadt C."/>
            <person name="Martin F."/>
            <person name="Crous P.W."/>
            <person name="Miettinen O."/>
            <person name="Magnuson J.K."/>
            <person name="Labbe J."/>
            <person name="Jacobson D."/>
            <person name="Doktycz M.J."/>
            <person name="Veneault-Fourrey C."/>
            <person name="Kuo A."/>
            <person name="Mondo S."/>
            <person name="Calhoun S."/>
            <person name="Riley R."/>
            <person name="Ohm R."/>
            <person name="LaButti K."/>
            <person name="Andreopoulos B."/>
            <person name="Pangilinan J."/>
            <person name="Nolan M."/>
            <person name="Tritt A."/>
            <person name="Clum A."/>
            <person name="Lipzen A."/>
            <person name="Daum C."/>
            <person name="Barry K."/>
            <person name="Grigoriev I.V."/>
            <person name="Vilgalys R."/>
        </authorList>
    </citation>
    <scope>NUCLEOTIDE SEQUENCE</scope>
    <source>
        <strain evidence="9">PMI_201</strain>
    </source>
</reference>
<keyword evidence="5" id="KW-0804">Transcription</keyword>
<feature type="compositionally biased region" description="Polar residues" evidence="7">
    <location>
        <begin position="250"/>
        <end position="263"/>
    </location>
</feature>
<dbReference type="GO" id="GO:0003677">
    <property type="term" value="F:DNA binding"/>
    <property type="evidence" value="ECO:0007669"/>
    <property type="project" value="UniProtKB-KW"/>
</dbReference>
<feature type="domain" description="Zn(2)-C6 fungal-type" evidence="8">
    <location>
        <begin position="17"/>
        <end position="47"/>
    </location>
</feature>
<evidence type="ECO:0000313" key="9">
    <source>
        <dbReference type="EMBL" id="KAH8700496.1"/>
    </source>
</evidence>
<dbReference type="Pfam" id="PF00172">
    <property type="entry name" value="Zn_clus"/>
    <property type="match status" value="1"/>
</dbReference>
<gene>
    <name evidence="9" type="ORF">BGW36DRAFT_405732</name>
</gene>
<dbReference type="RefSeq" id="XP_046074202.1">
    <property type="nucleotide sequence ID" value="XM_046218977.1"/>
</dbReference>
<dbReference type="CDD" id="cd00067">
    <property type="entry name" value="GAL4"/>
    <property type="match status" value="1"/>
</dbReference>
<dbReference type="PANTHER" id="PTHR46910">
    <property type="entry name" value="TRANSCRIPTION FACTOR PDR1"/>
    <property type="match status" value="1"/>
</dbReference>
<evidence type="ECO:0000256" key="6">
    <source>
        <dbReference type="ARBA" id="ARBA00023242"/>
    </source>
</evidence>
<comment type="caution">
    <text evidence="9">The sequence shown here is derived from an EMBL/GenBank/DDBJ whole genome shotgun (WGS) entry which is preliminary data.</text>
</comment>
<dbReference type="GO" id="GO:0000981">
    <property type="term" value="F:DNA-binding transcription factor activity, RNA polymerase II-specific"/>
    <property type="evidence" value="ECO:0007669"/>
    <property type="project" value="InterPro"/>
</dbReference>
<accession>A0AAD4KYP1</accession>
<keyword evidence="3" id="KW-0805">Transcription regulation</keyword>